<keyword evidence="15" id="KW-1185">Reference proteome</keyword>
<evidence type="ECO:0000256" key="10">
    <source>
        <dbReference type="PROSITE-ProRule" id="PRU01360"/>
    </source>
</evidence>
<keyword evidence="8 14" id="KW-0675">Receptor</keyword>
<dbReference type="GO" id="GO:0015344">
    <property type="term" value="F:siderophore uptake transmembrane transporter activity"/>
    <property type="evidence" value="ECO:0007669"/>
    <property type="project" value="TreeGrafter"/>
</dbReference>
<evidence type="ECO:0000256" key="2">
    <source>
        <dbReference type="ARBA" id="ARBA00022448"/>
    </source>
</evidence>
<proteinExistence type="inferred from homology"/>
<evidence type="ECO:0000313" key="14">
    <source>
        <dbReference type="EMBL" id="QJR34275.1"/>
    </source>
</evidence>
<keyword evidence="3 10" id="KW-1134">Transmembrane beta strand</keyword>
<dbReference type="RefSeq" id="WP_171223701.1">
    <property type="nucleotide sequence ID" value="NZ_CP053085.1"/>
</dbReference>
<feature type="domain" description="TonB-dependent receptor plug" evidence="13">
    <location>
        <begin position="139"/>
        <end position="246"/>
    </location>
</feature>
<keyword evidence="6 11" id="KW-0798">TonB box</keyword>
<dbReference type="InterPro" id="IPR037066">
    <property type="entry name" value="Plug_dom_sf"/>
</dbReference>
<name>A0A6M4IJN1_9BACT</name>
<dbReference type="Pfam" id="PF00593">
    <property type="entry name" value="TonB_dep_Rec_b-barrel"/>
    <property type="match status" value="1"/>
</dbReference>
<dbReference type="InterPro" id="IPR000531">
    <property type="entry name" value="Beta-barrel_TonB"/>
</dbReference>
<dbReference type="KEGG" id="ggr:HKW67_01445"/>
<evidence type="ECO:0000256" key="11">
    <source>
        <dbReference type="RuleBase" id="RU003357"/>
    </source>
</evidence>
<evidence type="ECO:0000259" key="12">
    <source>
        <dbReference type="Pfam" id="PF00593"/>
    </source>
</evidence>
<dbReference type="PANTHER" id="PTHR30069:SF29">
    <property type="entry name" value="HEMOGLOBIN AND HEMOGLOBIN-HAPTOGLOBIN-BINDING PROTEIN 1-RELATED"/>
    <property type="match status" value="1"/>
</dbReference>
<dbReference type="InterPro" id="IPR012910">
    <property type="entry name" value="Plug_dom"/>
</dbReference>
<keyword evidence="5" id="KW-0732">Signal</keyword>
<evidence type="ECO:0000259" key="13">
    <source>
        <dbReference type="Pfam" id="PF07715"/>
    </source>
</evidence>
<dbReference type="Gene3D" id="2.40.170.20">
    <property type="entry name" value="TonB-dependent receptor, beta-barrel domain"/>
    <property type="match status" value="1"/>
</dbReference>
<evidence type="ECO:0000313" key="15">
    <source>
        <dbReference type="Proteomes" id="UP000500938"/>
    </source>
</evidence>
<evidence type="ECO:0000256" key="3">
    <source>
        <dbReference type="ARBA" id="ARBA00022452"/>
    </source>
</evidence>
<dbReference type="PROSITE" id="PS52016">
    <property type="entry name" value="TONB_DEPENDENT_REC_3"/>
    <property type="match status" value="1"/>
</dbReference>
<dbReference type="EMBL" id="CP053085">
    <property type="protein sequence ID" value="QJR34275.1"/>
    <property type="molecule type" value="Genomic_DNA"/>
</dbReference>
<dbReference type="InterPro" id="IPR039426">
    <property type="entry name" value="TonB-dep_rcpt-like"/>
</dbReference>
<keyword evidence="2 10" id="KW-0813">Transport</keyword>
<evidence type="ECO:0000256" key="6">
    <source>
        <dbReference type="ARBA" id="ARBA00023077"/>
    </source>
</evidence>
<dbReference type="AlphaFoldDB" id="A0A6M4IJN1"/>
<dbReference type="InterPro" id="IPR036942">
    <property type="entry name" value="Beta-barrel_TonB_sf"/>
</dbReference>
<dbReference type="Proteomes" id="UP000500938">
    <property type="component" value="Chromosome"/>
</dbReference>
<keyword evidence="9 10" id="KW-0998">Cell outer membrane</keyword>
<keyword evidence="7 10" id="KW-0472">Membrane</keyword>
<dbReference type="Gene3D" id="2.170.130.10">
    <property type="entry name" value="TonB-dependent receptor, plug domain"/>
    <property type="match status" value="1"/>
</dbReference>
<organism evidence="14 15">
    <name type="scientific">Gemmatimonas groenlandica</name>
    <dbReference type="NCBI Taxonomy" id="2732249"/>
    <lineage>
        <taxon>Bacteria</taxon>
        <taxon>Pseudomonadati</taxon>
        <taxon>Gemmatimonadota</taxon>
        <taxon>Gemmatimonadia</taxon>
        <taxon>Gemmatimonadales</taxon>
        <taxon>Gemmatimonadaceae</taxon>
        <taxon>Gemmatimonas</taxon>
    </lineage>
</organism>
<accession>A0A6M4IJN1</accession>
<comment type="subcellular location">
    <subcellularLocation>
        <location evidence="1 10">Cell outer membrane</location>
        <topology evidence="1 10">Multi-pass membrane protein</topology>
    </subcellularLocation>
</comment>
<protein>
    <submittedName>
        <fullName evidence="14">TonB-dependent receptor</fullName>
    </submittedName>
</protein>
<evidence type="ECO:0000256" key="5">
    <source>
        <dbReference type="ARBA" id="ARBA00022729"/>
    </source>
</evidence>
<dbReference type="GO" id="GO:0044718">
    <property type="term" value="P:siderophore transmembrane transport"/>
    <property type="evidence" value="ECO:0007669"/>
    <property type="project" value="TreeGrafter"/>
</dbReference>
<evidence type="ECO:0000256" key="4">
    <source>
        <dbReference type="ARBA" id="ARBA00022692"/>
    </source>
</evidence>
<keyword evidence="4 10" id="KW-0812">Transmembrane</keyword>
<evidence type="ECO:0000256" key="8">
    <source>
        <dbReference type="ARBA" id="ARBA00023170"/>
    </source>
</evidence>
<reference evidence="14 15" key="1">
    <citation type="submission" date="2020-05" db="EMBL/GenBank/DDBJ databases">
        <title>Complete genome sequence of Gemmatimonas greenlandica TET16.</title>
        <authorList>
            <person name="Zeng Y."/>
        </authorList>
    </citation>
    <scope>NUCLEOTIDE SEQUENCE [LARGE SCALE GENOMIC DNA]</scope>
    <source>
        <strain evidence="14 15">TET16</strain>
    </source>
</reference>
<evidence type="ECO:0000256" key="7">
    <source>
        <dbReference type="ARBA" id="ARBA00023136"/>
    </source>
</evidence>
<feature type="domain" description="TonB-dependent receptor-like beta-barrel" evidence="12">
    <location>
        <begin position="298"/>
        <end position="658"/>
    </location>
</feature>
<dbReference type="PANTHER" id="PTHR30069">
    <property type="entry name" value="TONB-DEPENDENT OUTER MEMBRANE RECEPTOR"/>
    <property type="match status" value="1"/>
</dbReference>
<comment type="similarity">
    <text evidence="10 11">Belongs to the TonB-dependent receptor family.</text>
</comment>
<gene>
    <name evidence="14" type="ORF">HKW67_01445</name>
</gene>
<dbReference type="SUPFAM" id="SSF56935">
    <property type="entry name" value="Porins"/>
    <property type="match status" value="1"/>
</dbReference>
<evidence type="ECO:0000256" key="9">
    <source>
        <dbReference type="ARBA" id="ARBA00023237"/>
    </source>
</evidence>
<dbReference type="GO" id="GO:0009279">
    <property type="term" value="C:cell outer membrane"/>
    <property type="evidence" value="ECO:0007669"/>
    <property type="project" value="UniProtKB-SubCell"/>
</dbReference>
<sequence>MPLSRSTALAVLSIAAVWLVGLAAPLRAQPADSGRVQITVQESMGMRSGFLVQAAGRSATTDSVGIARLTLPSGRQLVTVTRTGFLPLRLAVLVVRDSLVTANVTASMGAPATGSDAMSTMAMPEVRVSATRTERLAGESPIRVEVVDEMEVDEKTLMAPSGISMLLNETPGLRVQATAPGLGTGSVRILGLPGEYTLMLADGLPLYGASSSALGPLDVSPVDLQRVEIIKGAASALYGGQSLGGVINLVSKPPTGSKEVLLNRRTMGVTDAATWLSHRLSKGVGVSLLGTGTTQSAQDVDNDGWADQARATRWSVRPRLSAVDSHGRSLFLTAGAGHDDRTGGSVGSAFTVNGAPFREALRSDRADVGGTARIPLQNGGSASLRFAVANTARARTFGTGAREDDRTTTGFLETTRTFEGSRRVFVVGGVLQLDQYRNALNSAFDHRWLVPGAFVTTEQKLGPVTLSGSVRADAHPDAGTQLTERVALLVSPSPGWSVRGSVGTGYTAPTGRTEETDAIGLRAVRATRALDPERSLGAMVDVNGSLAGAEVLLTAYGSRIADAVQLGEVAGAVGQAELRNALAPTRVGGVEALAVWRFAAGKFIANYGYSKGSRTDVASGVREALPLLTRHRVGGDLMIERPGVYRWGIEGTWFGAQPLDDNPFRTTSRPYLYVMAIVGRQLGPIELIANFENLLNVRQTDTDPLVRPTPGLGGRRTTDVWAPLEGFMANVAVRYRWK</sequence>
<evidence type="ECO:0000256" key="1">
    <source>
        <dbReference type="ARBA" id="ARBA00004571"/>
    </source>
</evidence>
<dbReference type="Pfam" id="PF07715">
    <property type="entry name" value="Plug"/>
    <property type="match status" value="1"/>
</dbReference>